<keyword evidence="4" id="KW-0808">Transferase</keyword>
<evidence type="ECO:0000256" key="3">
    <source>
        <dbReference type="ARBA" id="ARBA00022553"/>
    </source>
</evidence>
<keyword evidence="3" id="KW-0597">Phosphoprotein</keyword>
<accession>A0A4Y3QSJ1</accession>
<evidence type="ECO:0000256" key="8">
    <source>
        <dbReference type="ARBA" id="ARBA00023012"/>
    </source>
</evidence>
<evidence type="ECO:0000256" key="1">
    <source>
        <dbReference type="ARBA" id="ARBA00000085"/>
    </source>
</evidence>
<keyword evidence="8" id="KW-0902">Two-component regulatory system</keyword>
<evidence type="ECO:0000313" key="13">
    <source>
        <dbReference type="EMBL" id="GEB48376.1"/>
    </source>
</evidence>
<keyword evidence="6 13" id="KW-0418">Kinase</keyword>
<evidence type="ECO:0000256" key="2">
    <source>
        <dbReference type="ARBA" id="ARBA00012438"/>
    </source>
</evidence>
<keyword evidence="10" id="KW-1133">Transmembrane helix</keyword>
<dbReference type="Pfam" id="PF07730">
    <property type="entry name" value="HisKA_3"/>
    <property type="match status" value="1"/>
</dbReference>
<evidence type="ECO:0000256" key="10">
    <source>
        <dbReference type="SAM" id="Phobius"/>
    </source>
</evidence>
<dbReference type="Proteomes" id="UP000319210">
    <property type="component" value="Unassembled WGS sequence"/>
</dbReference>
<dbReference type="PANTHER" id="PTHR24421">
    <property type="entry name" value="NITRATE/NITRITE SENSOR PROTEIN NARX-RELATED"/>
    <property type="match status" value="1"/>
</dbReference>
<feature type="region of interest" description="Disordered" evidence="9">
    <location>
        <begin position="1"/>
        <end position="34"/>
    </location>
</feature>
<dbReference type="Gene3D" id="3.30.565.10">
    <property type="entry name" value="Histidine kinase-like ATPase, C-terminal domain"/>
    <property type="match status" value="1"/>
</dbReference>
<dbReference type="PANTHER" id="PTHR24421:SF10">
    <property type="entry name" value="NITRATE_NITRITE SENSOR PROTEIN NARQ"/>
    <property type="match status" value="1"/>
</dbReference>
<organism evidence="13 14">
    <name type="scientific">Streptomyces cacaoi</name>
    <dbReference type="NCBI Taxonomy" id="1898"/>
    <lineage>
        <taxon>Bacteria</taxon>
        <taxon>Bacillati</taxon>
        <taxon>Actinomycetota</taxon>
        <taxon>Actinomycetes</taxon>
        <taxon>Kitasatosporales</taxon>
        <taxon>Streptomycetaceae</taxon>
        <taxon>Streptomyces</taxon>
    </lineage>
</organism>
<evidence type="ECO:0000256" key="6">
    <source>
        <dbReference type="ARBA" id="ARBA00022777"/>
    </source>
</evidence>
<reference evidence="13 14" key="1">
    <citation type="submission" date="2019-06" db="EMBL/GenBank/DDBJ databases">
        <title>Whole genome shotgun sequence of Streptomyces cacaoi subsp. cacaoi NBRC 12748.</title>
        <authorList>
            <person name="Hosoyama A."/>
            <person name="Uohara A."/>
            <person name="Ohji S."/>
            <person name="Ichikawa N."/>
        </authorList>
    </citation>
    <scope>NUCLEOTIDE SEQUENCE [LARGE SCALE GENOMIC DNA]</scope>
    <source>
        <strain evidence="13 14">NBRC 12748</strain>
    </source>
</reference>
<keyword evidence="7" id="KW-0067">ATP-binding</keyword>
<evidence type="ECO:0000259" key="11">
    <source>
        <dbReference type="Pfam" id="PF07730"/>
    </source>
</evidence>
<gene>
    <name evidence="13" type="ORF">SCA03_09270</name>
</gene>
<keyword evidence="10" id="KW-0812">Transmembrane</keyword>
<keyword evidence="5" id="KW-0547">Nucleotide-binding</keyword>
<evidence type="ECO:0000256" key="7">
    <source>
        <dbReference type="ARBA" id="ARBA00022840"/>
    </source>
</evidence>
<dbReference type="AlphaFoldDB" id="A0A4Y3QSJ1"/>
<evidence type="ECO:0000313" key="14">
    <source>
        <dbReference type="Proteomes" id="UP000319210"/>
    </source>
</evidence>
<feature type="transmembrane region" description="Helical" evidence="10">
    <location>
        <begin position="159"/>
        <end position="182"/>
    </location>
</feature>
<feature type="domain" description="Signal transduction histidine kinase subgroup 3 dimerisation and phosphoacceptor" evidence="11">
    <location>
        <begin position="266"/>
        <end position="341"/>
    </location>
</feature>
<evidence type="ECO:0000256" key="5">
    <source>
        <dbReference type="ARBA" id="ARBA00022741"/>
    </source>
</evidence>
<dbReference type="EC" id="2.7.13.3" evidence="2"/>
<dbReference type="InterPro" id="IPR011712">
    <property type="entry name" value="Sig_transdc_His_kin_sub3_dim/P"/>
</dbReference>
<proteinExistence type="predicted"/>
<evidence type="ECO:0000259" key="12">
    <source>
        <dbReference type="Pfam" id="PF13796"/>
    </source>
</evidence>
<dbReference type="InterPro" id="IPR036890">
    <property type="entry name" value="HATPase_C_sf"/>
</dbReference>
<dbReference type="GO" id="GO:0046983">
    <property type="term" value="F:protein dimerization activity"/>
    <property type="evidence" value="ECO:0007669"/>
    <property type="project" value="InterPro"/>
</dbReference>
<evidence type="ECO:0000256" key="4">
    <source>
        <dbReference type="ARBA" id="ARBA00022679"/>
    </source>
</evidence>
<comment type="caution">
    <text evidence="13">The sequence shown here is derived from an EMBL/GenBank/DDBJ whole genome shotgun (WGS) entry which is preliminary data.</text>
</comment>
<dbReference type="Gene3D" id="1.20.5.1930">
    <property type="match status" value="1"/>
</dbReference>
<dbReference type="GO" id="GO:0016020">
    <property type="term" value="C:membrane"/>
    <property type="evidence" value="ECO:0007669"/>
    <property type="project" value="InterPro"/>
</dbReference>
<feature type="transmembrane region" description="Helical" evidence="10">
    <location>
        <begin position="91"/>
        <end position="112"/>
    </location>
</feature>
<feature type="transmembrane region" description="Helical" evidence="10">
    <location>
        <begin position="202"/>
        <end position="226"/>
    </location>
</feature>
<keyword evidence="10" id="KW-0472">Membrane</keyword>
<feature type="transmembrane region" description="Helical" evidence="10">
    <location>
        <begin position="61"/>
        <end position="85"/>
    </location>
</feature>
<dbReference type="CDD" id="cd16917">
    <property type="entry name" value="HATPase_UhpB-NarQ-NarX-like"/>
    <property type="match status" value="1"/>
</dbReference>
<dbReference type="InterPro" id="IPR025828">
    <property type="entry name" value="Put_sensor_dom"/>
</dbReference>
<dbReference type="Pfam" id="PF13796">
    <property type="entry name" value="Sensor"/>
    <property type="match status" value="1"/>
</dbReference>
<dbReference type="GO" id="GO:0000155">
    <property type="term" value="F:phosphorelay sensor kinase activity"/>
    <property type="evidence" value="ECO:0007669"/>
    <property type="project" value="InterPro"/>
</dbReference>
<keyword evidence="14" id="KW-1185">Reference proteome</keyword>
<name>A0A4Y3QSJ1_STRCI</name>
<evidence type="ECO:0000256" key="9">
    <source>
        <dbReference type="SAM" id="MobiDB-lite"/>
    </source>
</evidence>
<protein>
    <recommendedName>
        <fullName evidence="2">histidine kinase</fullName>
        <ecNumber evidence="2">2.7.13.3</ecNumber>
    </recommendedName>
</protein>
<dbReference type="InterPro" id="IPR050482">
    <property type="entry name" value="Sensor_HK_TwoCompSys"/>
</dbReference>
<feature type="domain" description="Putative sensor" evidence="12">
    <location>
        <begin position="66"/>
        <end position="235"/>
    </location>
</feature>
<dbReference type="SUPFAM" id="SSF55874">
    <property type="entry name" value="ATPase domain of HSP90 chaperone/DNA topoisomerase II/histidine kinase"/>
    <property type="match status" value="1"/>
</dbReference>
<dbReference type="GO" id="GO:0005524">
    <property type="term" value="F:ATP binding"/>
    <property type="evidence" value="ECO:0007669"/>
    <property type="project" value="UniProtKB-KW"/>
</dbReference>
<comment type="catalytic activity">
    <reaction evidence="1">
        <text>ATP + protein L-histidine = ADP + protein N-phospho-L-histidine.</text>
        <dbReference type="EC" id="2.7.13.3"/>
    </reaction>
</comment>
<sequence>MGREVTSGGPRTGAGVRRRGLRRRPEPVRARRPWGGAVSTAPVRRLVAQPPLRYLSSAEPWWALAYVATGAGLGAVSLLVLGVLIGLGLLLSVIGVGVLMPVGAVLLSIPLAEIERRRLRMLEEPGAPAAEAMHAPVEQPGLRPWLAVRLREQVTWREFAYAVVFATVFLVVNLALLVPTVLLGAMLAVPPWVAYRTGQPEALILTAISLPAVPVALYGYGAVAALQARLARLLLYPPDDGGPERDAQVVELTRSRARLADAFETERHLIQRDLHDGAQQRLVALVMTLGLAELELDGAERGGGEEAVRQGAELVKRARGEAKEALTELRDLVHGIHPQVLTDRGLAAAVSEVAVRCPVPVRVELEVAERLPRQVEATAYFVVSEALTNVAKHSGASSAVVSGGWSAGKLTVTVHDDGVGGAALRVGSGLQGLADRAAVVGGRLVLSSPPGGPTALNLEVPCPPSSSASS</sequence>
<dbReference type="EMBL" id="BJMM01000003">
    <property type="protein sequence ID" value="GEB48376.1"/>
    <property type="molecule type" value="Genomic_DNA"/>
</dbReference>